<dbReference type="HOGENOM" id="CLU_137479_2_0_9"/>
<dbReference type="InterPro" id="IPR029756">
    <property type="entry name" value="MTH1187/YkoF-like"/>
</dbReference>
<evidence type="ECO:0000313" key="4">
    <source>
        <dbReference type="Proteomes" id="UP000002166"/>
    </source>
</evidence>
<reference evidence="3 4" key="1">
    <citation type="journal article" date="2008" name="J. Bacteriol.">
        <title>Complete genome sequence of Leuconostoc citreum KM20.</title>
        <authorList>
            <person name="Kim J.F."/>
            <person name="Jeong H."/>
            <person name="Lee J.-S."/>
            <person name="Choi S.-H."/>
            <person name="Ha M."/>
            <person name="Hur C.-G."/>
            <person name="Kim J.-S."/>
            <person name="Lee S."/>
            <person name="Park H.-S."/>
            <person name="Park Y.-H."/>
            <person name="Oh T.K."/>
        </authorList>
    </citation>
    <scope>NUCLEOTIDE SEQUENCE [LARGE SCALE GENOMIC DNA]</scope>
    <source>
        <strain evidence="3 4">KM20</strain>
    </source>
</reference>
<comment type="similarity">
    <text evidence="1">Belongs to the UPF0045 family.</text>
</comment>
<dbReference type="PANTHER" id="PTHR33777:SF1">
    <property type="entry name" value="UPF0045 PROTEIN ECM15"/>
    <property type="match status" value="1"/>
</dbReference>
<name>B1MZ14_LEUCK</name>
<dbReference type="AlphaFoldDB" id="B1MZ14"/>
<dbReference type="GO" id="GO:0005829">
    <property type="term" value="C:cytosol"/>
    <property type="evidence" value="ECO:0007669"/>
    <property type="project" value="TreeGrafter"/>
</dbReference>
<dbReference type="PANTHER" id="PTHR33777">
    <property type="entry name" value="UPF0045 PROTEIN ECM15"/>
    <property type="match status" value="1"/>
</dbReference>
<dbReference type="Gene3D" id="3.30.70.930">
    <property type="match status" value="1"/>
</dbReference>
<keyword evidence="4" id="KW-1185">Reference proteome</keyword>
<dbReference type="Proteomes" id="UP000002166">
    <property type="component" value="Chromosome"/>
</dbReference>
<feature type="domain" description="Thiamine-binding protein" evidence="2">
    <location>
        <begin position="10"/>
        <end position="100"/>
    </location>
</feature>
<dbReference type="SUPFAM" id="SSF89957">
    <property type="entry name" value="MTH1187/YkoF-like"/>
    <property type="match status" value="1"/>
</dbReference>
<evidence type="ECO:0000256" key="1">
    <source>
        <dbReference type="ARBA" id="ARBA00010272"/>
    </source>
</evidence>
<dbReference type="STRING" id="349519.LCK_00938"/>
<gene>
    <name evidence="3" type="ordered locus">LCK_00938</name>
</gene>
<accession>B1MZ14</accession>
<dbReference type="Pfam" id="PF01910">
    <property type="entry name" value="Thiamine_BP"/>
    <property type="match status" value="1"/>
</dbReference>
<dbReference type="KEGG" id="lci:LCK_00938"/>
<organism evidence="3 4">
    <name type="scientific">Leuconostoc citreum (strain KM20)</name>
    <dbReference type="NCBI Taxonomy" id="349519"/>
    <lineage>
        <taxon>Bacteria</taxon>
        <taxon>Bacillati</taxon>
        <taxon>Bacillota</taxon>
        <taxon>Bacilli</taxon>
        <taxon>Lactobacillales</taxon>
        <taxon>Lactobacillaceae</taxon>
        <taxon>Leuconostoc</taxon>
    </lineage>
</organism>
<dbReference type="EMBL" id="DQ489736">
    <property type="protein sequence ID" value="ACA82766.1"/>
    <property type="molecule type" value="Genomic_DNA"/>
</dbReference>
<sequence length="101" mass="11300">MMVQINASIAVQVLPMTSDKSDVIRIVDHVIDYINDTRIAYQVGAFETTLEGDYDQLMTILKALPLVAAEITDIPVMIYSKINMSPHGNVLTIAEKTDKYR</sequence>
<proteinExistence type="inferred from homology"/>
<evidence type="ECO:0000313" key="3">
    <source>
        <dbReference type="EMBL" id="ACA82766.1"/>
    </source>
</evidence>
<protein>
    <submittedName>
        <fullName evidence="3">DUF77 domain-containing protein</fullName>
    </submittedName>
</protein>
<evidence type="ECO:0000259" key="2">
    <source>
        <dbReference type="Pfam" id="PF01910"/>
    </source>
</evidence>
<dbReference type="eggNOG" id="COG0011">
    <property type="taxonomic scope" value="Bacteria"/>
</dbReference>
<dbReference type="InterPro" id="IPR002767">
    <property type="entry name" value="Thiamine_BP"/>
</dbReference>
<dbReference type="InterPro" id="IPR051614">
    <property type="entry name" value="UPF0045_domain"/>
</dbReference>